<keyword evidence="1" id="KW-1133">Transmembrane helix</keyword>
<dbReference type="AlphaFoldDB" id="A0AAV3T2D5"/>
<evidence type="ECO:0000313" key="4">
    <source>
        <dbReference type="Proteomes" id="UP001500194"/>
    </source>
</evidence>
<dbReference type="EMBL" id="BAAADU010000002">
    <property type="protein sequence ID" value="GAA0653423.1"/>
    <property type="molecule type" value="Genomic_DNA"/>
</dbReference>
<name>A0AAV3T2D5_9EURY</name>
<evidence type="ECO:0000313" key="3">
    <source>
        <dbReference type="EMBL" id="GAA0653423.1"/>
    </source>
</evidence>
<dbReference type="GeneID" id="68573727"/>
<protein>
    <recommendedName>
        <fullName evidence="2">DUF8070 domain-containing protein</fullName>
    </recommendedName>
</protein>
<feature type="domain" description="DUF8070" evidence="2">
    <location>
        <begin position="1"/>
        <end position="108"/>
    </location>
</feature>
<feature type="transmembrane region" description="Helical" evidence="1">
    <location>
        <begin position="86"/>
        <end position="108"/>
    </location>
</feature>
<accession>A0AAV3T2D5</accession>
<evidence type="ECO:0000259" key="2">
    <source>
        <dbReference type="Pfam" id="PF26267"/>
    </source>
</evidence>
<reference evidence="3 4" key="1">
    <citation type="journal article" date="2019" name="Int. J. Syst. Evol. Microbiol.">
        <title>The Global Catalogue of Microorganisms (GCM) 10K type strain sequencing project: providing services to taxonomists for standard genome sequencing and annotation.</title>
        <authorList>
            <consortium name="The Broad Institute Genomics Platform"/>
            <consortium name="The Broad Institute Genome Sequencing Center for Infectious Disease"/>
            <person name="Wu L."/>
            <person name="Ma J."/>
        </authorList>
    </citation>
    <scope>NUCLEOTIDE SEQUENCE [LARGE SCALE GENOMIC DNA]</scope>
    <source>
        <strain evidence="3 4">JCM 16327</strain>
    </source>
</reference>
<dbReference type="InterPro" id="IPR058383">
    <property type="entry name" value="DUF8070"/>
</dbReference>
<comment type="caution">
    <text evidence="3">The sequence shown here is derived from an EMBL/GenBank/DDBJ whole genome shotgun (WGS) entry which is preliminary data.</text>
</comment>
<keyword evidence="4" id="KW-1185">Reference proteome</keyword>
<keyword evidence="1" id="KW-0472">Membrane</keyword>
<feature type="transmembrane region" description="Helical" evidence="1">
    <location>
        <begin position="6"/>
        <end position="26"/>
    </location>
</feature>
<dbReference type="RefSeq" id="WP_227260721.1">
    <property type="nucleotide sequence ID" value="NZ_BAAADU010000002.1"/>
</dbReference>
<dbReference type="Proteomes" id="UP001500194">
    <property type="component" value="Unassembled WGS sequence"/>
</dbReference>
<feature type="transmembrane region" description="Helical" evidence="1">
    <location>
        <begin position="33"/>
        <end position="51"/>
    </location>
</feature>
<organism evidence="3 4">
    <name type="scientific">Salarchaeum japonicum</name>
    <dbReference type="NCBI Taxonomy" id="555573"/>
    <lineage>
        <taxon>Archaea</taxon>
        <taxon>Methanobacteriati</taxon>
        <taxon>Methanobacteriota</taxon>
        <taxon>Stenosarchaea group</taxon>
        <taxon>Halobacteria</taxon>
        <taxon>Halobacteriales</taxon>
        <taxon>Halobacteriaceae</taxon>
    </lineage>
</organism>
<gene>
    <name evidence="3" type="ORF">GCM10009019_15970</name>
</gene>
<keyword evidence="1" id="KW-0812">Transmembrane</keyword>
<sequence length="109" mass="10939">MNVAGLSKPLVLYAGVLAALTVGAVYVATDSGVLVLFTAMGGMTAVILSVGNTGPVDGGSFENAEGLDAQGGWTDTGIDTPVSVPLLFYGGGVFLWSALILVTVYDILG</sequence>
<proteinExistence type="predicted"/>
<dbReference type="Pfam" id="PF26267">
    <property type="entry name" value="DUF8070"/>
    <property type="match status" value="1"/>
</dbReference>
<evidence type="ECO:0000256" key="1">
    <source>
        <dbReference type="SAM" id="Phobius"/>
    </source>
</evidence>